<dbReference type="InterPro" id="IPR050400">
    <property type="entry name" value="Bact_Cytoskel_RodZ"/>
</dbReference>
<evidence type="ECO:0000313" key="3">
    <source>
        <dbReference type="Proteomes" id="UP001597229"/>
    </source>
</evidence>
<comment type="caution">
    <text evidence="2">The sequence shown here is derived from an EMBL/GenBank/DDBJ whole genome shotgun (WGS) entry which is preliminary data.</text>
</comment>
<dbReference type="Gene3D" id="1.10.260.40">
    <property type="entry name" value="lambda repressor-like DNA-binding domains"/>
    <property type="match status" value="1"/>
</dbReference>
<dbReference type="PANTHER" id="PTHR34475:SF1">
    <property type="entry name" value="CYTOSKELETON PROTEIN RODZ"/>
    <property type="match status" value="1"/>
</dbReference>
<keyword evidence="3" id="KW-1185">Reference proteome</keyword>
<gene>
    <name evidence="2" type="ORF">ACFQ3F_14465</name>
</gene>
<keyword evidence="1" id="KW-1133">Transmembrane helix</keyword>
<organism evidence="2 3">
    <name type="scientific">Nocardioides ginsengisoli</name>
    <dbReference type="NCBI Taxonomy" id="363868"/>
    <lineage>
        <taxon>Bacteria</taxon>
        <taxon>Bacillati</taxon>
        <taxon>Actinomycetota</taxon>
        <taxon>Actinomycetes</taxon>
        <taxon>Propionibacteriales</taxon>
        <taxon>Nocardioidaceae</taxon>
        <taxon>Nocardioides</taxon>
    </lineage>
</organism>
<reference evidence="3" key="1">
    <citation type="journal article" date="2019" name="Int. J. Syst. Evol. Microbiol.">
        <title>The Global Catalogue of Microorganisms (GCM) 10K type strain sequencing project: providing services to taxonomists for standard genome sequencing and annotation.</title>
        <authorList>
            <consortium name="The Broad Institute Genomics Platform"/>
            <consortium name="The Broad Institute Genome Sequencing Center for Infectious Disease"/>
            <person name="Wu L."/>
            <person name="Ma J."/>
        </authorList>
    </citation>
    <scope>NUCLEOTIDE SEQUENCE [LARGE SCALE GENOMIC DNA]</scope>
    <source>
        <strain evidence="3">CCUG 52478</strain>
    </source>
</reference>
<dbReference type="PANTHER" id="PTHR34475">
    <property type="match status" value="1"/>
</dbReference>
<proteinExistence type="predicted"/>
<feature type="transmembrane region" description="Helical" evidence="1">
    <location>
        <begin position="36"/>
        <end position="54"/>
    </location>
</feature>
<dbReference type="Pfam" id="PF13413">
    <property type="entry name" value="HTH_25"/>
    <property type="match status" value="1"/>
</dbReference>
<name>A0ABW3W0Z3_9ACTN</name>
<feature type="transmembrane region" description="Helical" evidence="1">
    <location>
        <begin position="66"/>
        <end position="84"/>
    </location>
</feature>
<sequence>MTESPIDTDQTADTDQATAVDDTVPGDLRVEVRRNVALSSAVGGLSALLTLAFAARAFTGGTSLDWLAFGVLAIVTIAHAASLADGRAPLLVADTHGVRLRQGAHWRGIAWPDIDCLEHLPRRGVLRDGHLLVDGYDDQQLVVPLTLATRLVGAEAATLSDVLAELADGRADVVEVVPGLADEPATRTDVVPKLSDLYRDDEPVPAPHEPHGIAARVAAGLTPAVVAPGSDADLEPEAGDTEAADVEHTDEIVLDAGDVESTDEIPAITPEALESEAREPETPVEPERAMVLPARVELESSFAPEPRVLPEPVRTPDAGPETMTVVLDDLAVHPAADPVIGPELTAARDRLRLSIDQLSERTRIRPHVIEAIEVDDFAPCGGDFYARGHLRTLSRVLGIDAGPLLAAYDEHYAHAPVDPRRVFESELATGTGGAIRSTRGGRNWSVLIAAVMGAVLVWSVAKLVMGGPEPVDNTPVLNQSGGVPKASAAKGTPVKLTLTAAGGGAKLLVRDAAGEIVFDGNLAFGQTSELKVVPPVRIWSSDGSVAYALGGKKAEALGETGAEVSKTLIAR</sequence>
<protein>
    <submittedName>
        <fullName evidence="2">Helix-turn-helix domain-containing protein</fullName>
    </submittedName>
</protein>
<keyword evidence="1" id="KW-0812">Transmembrane</keyword>
<keyword evidence="1" id="KW-0472">Membrane</keyword>
<dbReference type="Proteomes" id="UP001597229">
    <property type="component" value="Unassembled WGS sequence"/>
</dbReference>
<dbReference type="EMBL" id="JBHTLX010000020">
    <property type="protein sequence ID" value="MFD1249001.1"/>
    <property type="molecule type" value="Genomic_DNA"/>
</dbReference>
<feature type="transmembrane region" description="Helical" evidence="1">
    <location>
        <begin position="444"/>
        <end position="465"/>
    </location>
</feature>
<evidence type="ECO:0000313" key="2">
    <source>
        <dbReference type="EMBL" id="MFD1249001.1"/>
    </source>
</evidence>
<evidence type="ECO:0000256" key="1">
    <source>
        <dbReference type="SAM" id="Phobius"/>
    </source>
</evidence>
<dbReference type="RefSeq" id="WP_367922013.1">
    <property type="nucleotide sequence ID" value="NZ_BAABAC010000049.1"/>
</dbReference>
<accession>A0ABW3W0Z3</accession>
<dbReference type="InterPro" id="IPR010982">
    <property type="entry name" value="Lambda_DNA-bd_dom_sf"/>
</dbReference>